<gene>
    <name evidence="1" type="ORF">FHK82_05045</name>
</gene>
<sequence>MITFFYLGANIHQEALDIIQRSVDAVVLYEQEDSVHVMETLVGMADGDRAFSIDRDEISSAVRAACESSIDDRERIVQAVLSDFKVFLLRMRFLRVDLKGAFDGFGYFSDVVDYALKLAEGRRPKVVFCSYTPHTVEAWIVVRTLEELGARVVRLIPSPLPWVLLPVQGLLNLTGCNLKAKERPVRSAAVDEYLSILRGDYSAAIPYYEKALRRSSFRHFFSSLSRWSVRDIAKYMEKRAVQRDFERVASSLVEGESYAIYFLHYQPEMNTLPEAGLYCDQFQAVKKLVDALPSGVTLLIKEHPSTFSKRCDRRWRPAGFYERLGSLPNTRICLANTATFDLIDKSLFVASIAGICLTEALARGKAAVIFYTPRFAQFNKGLVIDANLSTVSELRETFTSIVHGEWVVNEEDLHESFERMMSCGYDGALDDTYIPQSVAQSAANSKRANCIAIEDVIDGRL</sequence>
<dbReference type="EMBL" id="VMRY01000010">
    <property type="protein sequence ID" value="TVT58081.1"/>
    <property type="molecule type" value="Genomic_DNA"/>
</dbReference>
<evidence type="ECO:0000313" key="1">
    <source>
        <dbReference type="EMBL" id="TVT58081.1"/>
    </source>
</evidence>
<evidence type="ECO:0008006" key="3">
    <source>
        <dbReference type="Google" id="ProtNLM"/>
    </source>
</evidence>
<organism evidence="1 2">
    <name type="scientific">Sedimenticola thiotaurini</name>
    <dbReference type="NCBI Taxonomy" id="1543721"/>
    <lineage>
        <taxon>Bacteria</taxon>
        <taxon>Pseudomonadati</taxon>
        <taxon>Pseudomonadota</taxon>
        <taxon>Gammaproteobacteria</taxon>
        <taxon>Chromatiales</taxon>
        <taxon>Sedimenticolaceae</taxon>
        <taxon>Sedimenticola</taxon>
    </lineage>
</organism>
<accession>A0A558DAQ3</accession>
<evidence type="ECO:0000313" key="2">
    <source>
        <dbReference type="Proteomes" id="UP000317355"/>
    </source>
</evidence>
<name>A0A558DAQ3_9GAMM</name>
<dbReference type="AlphaFoldDB" id="A0A558DAQ3"/>
<dbReference type="Proteomes" id="UP000317355">
    <property type="component" value="Unassembled WGS sequence"/>
</dbReference>
<protein>
    <recommendedName>
        <fullName evidence="3">Capsular biosynthesis protein</fullName>
    </recommendedName>
</protein>
<proteinExistence type="predicted"/>
<comment type="caution">
    <text evidence="1">The sequence shown here is derived from an EMBL/GenBank/DDBJ whole genome shotgun (WGS) entry which is preliminary data.</text>
</comment>
<reference evidence="1 2" key="1">
    <citation type="submission" date="2019-07" db="EMBL/GenBank/DDBJ databases">
        <title>The pathways for chlorine oxyanion respiration interact through the shared metabolite chlorate.</title>
        <authorList>
            <person name="Barnum T.P."/>
            <person name="Cheng Y."/>
            <person name="Hill K.A."/>
            <person name="Lucas L.N."/>
            <person name="Carlson H.K."/>
            <person name="Coates J.D."/>
        </authorList>
    </citation>
    <scope>NUCLEOTIDE SEQUENCE [LARGE SCALE GENOMIC DNA]</scope>
    <source>
        <strain evidence="1">BK-3</strain>
    </source>
</reference>